<proteinExistence type="predicted"/>
<name>A0AAN4W248_9BACT</name>
<comment type="caution">
    <text evidence="1">The sequence shown here is derived from an EMBL/GenBank/DDBJ whole genome shotgun (WGS) entry which is preliminary data.</text>
</comment>
<accession>A0AAN4W248</accession>
<dbReference type="PROSITE" id="PS51257">
    <property type="entry name" value="PROKAR_LIPOPROTEIN"/>
    <property type="match status" value="1"/>
</dbReference>
<dbReference type="Proteomes" id="UP001310022">
    <property type="component" value="Unassembled WGS sequence"/>
</dbReference>
<keyword evidence="2" id="KW-1185">Reference proteome</keyword>
<sequence length="198" mass="22495">MIVRSNKVLIIGFLVLVVLLASCKSDDNGNVNIGEVDDFELVAGYYRFEQATALSAFTINVNGRDRTLEVGEQATDYFDHSFVMMLAPCERENTYLHFREDKSLALVCTSGEIRELGTYTVDELNRIVRMNVENPLIYTIVFEELTYTDGDLFARVRAFPMPSVVNTNMSLEELVLANLNQIQQVDLSIEARYFENLP</sequence>
<protein>
    <submittedName>
        <fullName evidence="1">Uncharacterized protein</fullName>
    </submittedName>
</protein>
<reference evidence="1 2" key="1">
    <citation type="submission" date="2021-12" db="EMBL/GenBank/DDBJ databases">
        <title>Genome sequencing of bacteria with rrn-lacking chromosome and rrn-plasmid.</title>
        <authorList>
            <person name="Anda M."/>
            <person name="Iwasaki W."/>
        </authorList>
    </citation>
    <scope>NUCLEOTIDE SEQUENCE [LARGE SCALE GENOMIC DNA]</scope>
    <source>
        <strain evidence="1 2">NBRC 15940</strain>
    </source>
</reference>
<evidence type="ECO:0000313" key="2">
    <source>
        <dbReference type="Proteomes" id="UP001310022"/>
    </source>
</evidence>
<evidence type="ECO:0000313" key="1">
    <source>
        <dbReference type="EMBL" id="GJM63697.1"/>
    </source>
</evidence>
<gene>
    <name evidence="1" type="ORF">PEDI_42490</name>
</gene>
<dbReference type="RefSeq" id="WP_338238829.1">
    <property type="nucleotide sequence ID" value="NZ_BQKE01000003.1"/>
</dbReference>
<organism evidence="1 2">
    <name type="scientific">Persicobacter diffluens</name>
    <dbReference type="NCBI Taxonomy" id="981"/>
    <lineage>
        <taxon>Bacteria</taxon>
        <taxon>Pseudomonadati</taxon>
        <taxon>Bacteroidota</taxon>
        <taxon>Cytophagia</taxon>
        <taxon>Cytophagales</taxon>
        <taxon>Persicobacteraceae</taxon>
        <taxon>Persicobacter</taxon>
    </lineage>
</organism>
<dbReference type="AlphaFoldDB" id="A0AAN4W248"/>
<dbReference type="EMBL" id="BQKE01000003">
    <property type="protein sequence ID" value="GJM63697.1"/>
    <property type="molecule type" value="Genomic_DNA"/>
</dbReference>